<dbReference type="Gene3D" id="3.90.215.10">
    <property type="entry name" value="Gamma Fibrinogen, chain A, domain 1"/>
    <property type="match status" value="1"/>
</dbReference>
<feature type="domain" description="Fibrinogen C-terminal" evidence="3">
    <location>
        <begin position="36"/>
        <end position="254"/>
    </location>
</feature>
<dbReference type="InterPro" id="IPR014716">
    <property type="entry name" value="Fibrinogen_a/b/g_C_1"/>
</dbReference>
<dbReference type="InterPro" id="IPR050373">
    <property type="entry name" value="Fibrinogen_C-term_domain"/>
</dbReference>
<organism evidence="4 5">
    <name type="scientific">Ridgeia piscesae</name>
    <name type="common">Tubeworm</name>
    <dbReference type="NCBI Taxonomy" id="27915"/>
    <lineage>
        <taxon>Eukaryota</taxon>
        <taxon>Metazoa</taxon>
        <taxon>Spiralia</taxon>
        <taxon>Lophotrochozoa</taxon>
        <taxon>Annelida</taxon>
        <taxon>Polychaeta</taxon>
        <taxon>Sedentaria</taxon>
        <taxon>Canalipalpata</taxon>
        <taxon>Sabellida</taxon>
        <taxon>Siboglinidae</taxon>
        <taxon>Ridgeia</taxon>
    </lineage>
</organism>
<comment type="caution">
    <text evidence="4">The sequence shown here is derived from an EMBL/GenBank/DDBJ whole genome shotgun (WGS) entry which is preliminary data.</text>
</comment>
<evidence type="ECO:0000313" key="5">
    <source>
        <dbReference type="Proteomes" id="UP001209878"/>
    </source>
</evidence>
<evidence type="ECO:0000256" key="2">
    <source>
        <dbReference type="SAM" id="SignalP"/>
    </source>
</evidence>
<dbReference type="NCBIfam" id="NF040941">
    <property type="entry name" value="GGGWT_bact"/>
    <property type="match status" value="1"/>
</dbReference>
<dbReference type="PROSITE" id="PS51406">
    <property type="entry name" value="FIBRINOGEN_C_2"/>
    <property type="match status" value="1"/>
</dbReference>
<dbReference type="InterPro" id="IPR002181">
    <property type="entry name" value="Fibrinogen_a/b/g_C_dom"/>
</dbReference>
<evidence type="ECO:0000313" key="4">
    <source>
        <dbReference type="EMBL" id="KAK2192354.1"/>
    </source>
</evidence>
<feature type="chain" id="PRO_5041897606" description="Fibrinogen C-terminal domain-containing protein" evidence="2">
    <location>
        <begin position="18"/>
        <end position="255"/>
    </location>
</feature>
<dbReference type="SUPFAM" id="SSF56496">
    <property type="entry name" value="Fibrinogen C-terminal domain-like"/>
    <property type="match status" value="1"/>
</dbReference>
<dbReference type="Proteomes" id="UP001209878">
    <property type="component" value="Unassembled WGS sequence"/>
</dbReference>
<keyword evidence="1" id="KW-1015">Disulfide bond</keyword>
<dbReference type="PANTHER" id="PTHR19143:SF458">
    <property type="entry name" value="FIBRINOGEN C-TERMINAL DOMAIN-CONTAINING PROTEIN-RELATED"/>
    <property type="match status" value="1"/>
</dbReference>
<dbReference type="AlphaFoldDB" id="A0AAD9UJZ7"/>
<dbReference type="GO" id="GO:0005615">
    <property type="term" value="C:extracellular space"/>
    <property type="evidence" value="ECO:0007669"/>
    <property type="project" value="TreeGrafter"/>
</dbReference>
<sequence length="255" mass="28926">MLLITFVVLFVLPAVESDVATKPAPPRPLSYRPNNPCCWPKPRNCADLYRSGVHINGVYHIYPLREDQPAAVFCDMTTDGGGWTVFQKRFNGEVDFYRGWNDYKIGFGSVFREYWWGNDKLHQITSQEPQQLRVDLSDFSGLSRFAKYSSFGVGDAAGKYRASVGGYSGNAGDSFSFVNGMRFSTKDVDNDIYPKSCAQIFKGGNWYTKCHGSNLNGLYKHGKTTTYADSMCWNAWHGYYYSLQTSEMKIRPVNF</sequence>
<dbReference type="InterPro" id="IPR036056">
    <property type="entry name" value="Fibrinogen-like_C"/>
</dbReference>
<evidence type="ECO:0000256" key="1">
    <source>
        <dbReference type="ARBA" id="ARBA00023157"/>
    </source>
</evidence>
<feature type="signal peptide" evidence="2">
    <location>
        <begin position="1"/>
        <end position="17"/>
    </location>
</feature>
<keyword evidence="2" id="KW-0732">Signal</keyword>
<reference evidence="4" key="1">
    <citation type="journal article" date="2023" name="Mol. Biol. Evol.">
        <title>Third-Generation Sequencing Reveals the Adaptive Role of the Epigenome in Three Deep-Sea Polychaetes.</title>
        <authorList>
            <person name="Perez M."/>
            <person name="Aroh O."/>
            <person name="Sun Y."/>
            <person name="Lan Y."/>
            <person name="Juniper S.K."/>
            <person name="Young C.R."/>
            <person name="Angers B."/>
            <person name="Qian P.Y."/>
        </authorList>
    </citation>
    <scope>NUCLEOTIDE SEQUENCE</scope>
    <source>
        <strain evidence="4">R07B-5</strain>
    </source>
</reference>
<dbReference type="SMART" id="SM00186">
    <property type="entry name" value="FBG"/>
    <property type="match status" value="1"/>
</dbReference>
<dbReference type="PANTHER" id="PTHR19143">
    <property type="entry name" value="FIBRINOGEN/TENASCIN/ANGIOPOEITIN"/>
    <property type="match status" value="1"/>
</dbReference>
<name>A0AAD9UJZ7_RIDPI</name>
<keyword evidence="5" id="KW-1185">Reference proteome</keyword>
<dbReference type="CDD" id="cd00087">
    <property type="entry name" value="FReD"/>
    <property type="match status" value="1"/>
</dbReference>
<proteinExistence type="predicted"/>
<protein>
    <recommendedName>
        <fullName evidence="3">Fibrinogen C-terminal domain-containing protein</fullName>
    </recommendedName>
</protein>
<dbReference type="Pfam" id="PF00147">
    <property type="entry name" value="Fibrinogen_C"/>
    <property type="match status" value="1"/>
</dbReference>
<gene>
    <name evidence="4" type="ORF">NP493_32g00011</name>
</gene>
<evidence type="ECO:0000259" key="3">
    <source>
        <dbReference type="PROSITE" id="PS51406"/>
    </source>
</evidence>
<dbReference type="FunFam" id="3.90.215.10:FF:000001">
    <property type="entry name" value="Tenascin isoform 1"/>
    <property type="match status" value="1"/>
</dbReference>
<accession>A0AAD9UJZ7</accession>
<dbReference type="EMBL" id="JAODUO010000032">
    <property type="protein sequence ID" value="KAK2192354.1"/>
    <property type="molecule type" value="Genomic_DNA"/>
</dbReference>